<dbReference type="Proteomes" id="UP000789759">
    <property type="component" value="Unassembled WGS sequence"/>
</dbReference>
<protein>
    <submittedName>
        <fullName evidence="1">12562_t:CDS:1</fullName>
    </submittedName>
</protein>
<evidence type="ECO:0000313" key="1">
    <source>
        <dbReference type="EMBL" id="CAG8825500.1"/>
    </source>
</evidence>
<dbReference type="GO" id="GO:0003676">
    <property type="term" value="F:nucleic acid binding"/>
    <property type="evidence" value="ECO:0007669"/>
    <property type="project" value="InterPro"/>
</dbReference>
<dbReference type="SUPFAM" id="SSF53098">
    <property type="entry name" value="Ribonuclease H-like"/>
    <property type="match status" value="1"/>
</dbReference>
<dbReference type="AlphaFoldDB" id="A0A9N9PBM1"/>
<dbReference type="Gene3D" id="3.30.420.10">
    <property type="entry name" value="Ribonuclease H-like superfamily/Ribonuclease H"/>
    <property type="match status" value="1"/>
</dbReference>
<dbReference type="InterPro" id="IPR036397">
    <property type="entry name" value="RNaseH_sf"/>
</dbReference>
<accession>A0A9N9PBM1</accession>
<feature type="non-terminal residue" evidence="1">
    <location>
        <position position="1"/>
    </location>
</feature>
<dbReference type="EMBL" id="CAJVQA010055939">
    <property type="protein sequence ID" value="CAG8825500.1"/>
    <property type="molecule type" value="Genomic_DNA"/>
</dbReference>
<gene>
    <name evidence="1" type="ORF">CPELLU_LOCUS20106</name>
</gene>
<dbReference type="InterPro" id="IPR012337">
    <property type="entry name" value="RNaseH-like_sf"/>
</dbReference>
<name>A0A9N9PBM1_9GLOM</name>
<reference evidence="1" key="1">
    <citation type="submission" date="2021-06" db="EMBL/GenBank/DDBJ databases">
        <authorList>
            <person name="Kallberg Y."/>
            <person name="Tangrot J."/>
            <person name="Rosling A."/>
        </authorList>
    </citation>
    <scope>NUCLEOTIDE SEQUENCE</scope>
    <source>
        <strain evidence="1">FL966</strain>
    </source>
</reference>
<proteinExistence type="predicted"/>
<keyword evidence="2" id="KW-1185">Reference proteome</keyword>
<sequence length="55" mass="6504">WILLPERKSYSLERLSRMSSKDKIKQAHRALDDSKLLAELLEKLMKLLAEKQITH</sequence>
<comment type="caution">
    <text evidence="1">The sequence shown here is derived from an EMBL/GenBank/DDBJ whole genome shotgun (WGS) entry which is preliminary data.</text>
</comment>
<organism evidence="1 2">
    <name type="scientific">Cetraspora pellucida</name>
    <dbReference type="NCBI Taxonomy" id="1433469"/>
    <lineage>
        <taxon>Eukaryota</taxon>
        <taxon>Fungi</taxon>
        <taxon>Fungi incertae sedis</taxon>
        <taxon>Mucoromycota</taxon>
        <taxon>Glomeromycotina</taxon>
        <taxon>Glomeromycetes</taxon>
        <taxon>Diversisporales</taxon>
        <taxon>Gigasporaceae</taxon>
        <taxon>Cetraspora</taxon>
    </lineage>
</organism>
<evidence type="ECO:0000313" key="2">
    <source>
        <dbReference type="Proteomes" id="UP000789759"/>
    </source>
</evidence>